<dbReference type="Pfam" id="PF00581">
    <property type="entry name" value="Rhodanese"/>
    <property type="match status" value="2"/>
</dbReference>
<dbReference type="Gene3D" id="3.40.250.10">
    <property type="entry name" value="Rhodanese-like domain"/>
    <property type="match status" value="2"/>
</dbReference>
<evidence type="ECO:0000256" key="1">
    <source>
        <dbReference type="ARBA" id="ARBA00022679"/>
    </source>
</evidence>
<evidence type="ECO:0000313" key="6">
    <source>
        <dbReference type="EMBL" id="CAK9223295.1"/>
    </source>
</evidence>
<keyword evidence="1 3" id="KW-0808">Transferase</keyword>
<evidence type="ECO:0000256" key="3">
    <source>
        <dbReference type="RuleBase" id="RU000507"/>
    </source>
</evidence>
<name>A0ABP0UJS8_9BRYO</name>
<feature type="domain" description="Rhodanese" evidence="5">
    <location>
        <begin position="302"/>
        <end position="416"/>
    </location>
</feature>
<dbReference type="Proteomes" id="UP001497512">
    <property type="component" value="Chromosome 4"/>
</dbReference>
<dbReference type="CDD" id="cd01449">
    <property type="entry name" value="TST_Repeat_2"/>
    <property type="match status" value="1"/>
</dbReference>
<dbReference type="EMBL" id="OZ019896">
    <property type="protein sequence ID" value="CAK9223295.1"/>
    <property type="molecule type" value="Genomic_DNA"/>
</dbReference>
<dbReference type="CDD" id="cd01448">
    <property type="entry name" value="TST_Repeat_1"/>
    <property type="match status" value="1"/>
</dbReference>
<dbReference type="PROSITE" id="PS00380">
    <property type="entry name" value="RHODANESE_1"/>
    <property type="match status" value="1"/>
</dbReference>
<feature type="domain" description="Rhodanese" evidence="5">
    <location>
        <begin position="148"/>
        <end position="253"/>
    </location>
</feature>
<evidence type="ECO:0000259" key="5">
    <source>
        <dbReference type="PROSITE" id="PS50206"/>
    </source>
</evidence>
<dbReference type="PROSITE" id="PS50206">
    <property type="entry name" value="RHODANESE_3"/>
    <property type="match status" value="2"/>
</dbReference>
<dbReference type="InterPro" id="IPR036873">
    <property type="entry name" value="Rhodanese-like_dom_sf"/>
</dbReference>
<dbReference type="SUPFAM" id="SSF52821">
    <property type="entry name" value="Rhodanese/Cell cycle control phosphatase"/>
    <property type="match status" value="2"/>
</dbReference>
<gene>
    <name evidence="6" type="ORF">CSSPTR1EN2_LOCUS16760</name>
</gene>
<dbReference type="PROSITE" id="PS00683">
    <property type="entry name" value="RHODANESE_2"/>
    <property type="match status" value="1"/>
</dbReference>
<keyword evidence="7" id="KW-1185">Reference proteome</keyword>
<sequence length="424" mass="46065">MSLSKCVQKLAMAAASWPRLGVPFLSARTEALSCRPKSWSLSASRSICNGFPRITIPVGVQQSAGWGLTTASVARPSLLLCNQIQSRHSTSIPSVGQAGALPSMGPVPRKREERPIPQEAEAKTVVTPAWLQEIFFEFRVRTIDASWYLPGENRNPYEEYKKEHVPGAVFFNIDTIADITTDLPHMLPSEAAFAAAVSKLGIKNDSLIVVYDTKGIFSAARVWWMFKVFGHQKVWVLDGGLPKWRATGHPIVSHGTQLELGQEAGDCVRMVYAGQKVEEGKFQAKFQPHLVRSIDDVESNIDTKKFQLIDARGKARFDGTEPEPSDGHRGGHIPGSLCIPYTAVLDPSGSLLPEEELAAVFSNAGLDPVKPVVVSCRSGVSSCVIALALHRLGKEDVAIYDGSWAEWSSFSDTPVETNVAAASA</sequence>
<evidence type="ECO:0000313" key="7">
    <source>
        <dbReference type="Proteomes" id="UP001497512"/>
    </source>
</evidence>
<dbReference type="PANTHER" id="PTHR11364:SF27">
    <property type="entry name" value="SULFURTRANSFERASE"/>
    <property type="match status" value="1"/>
</dbReference>
<dbReference type="NCBIfam" id="NF008557">
    <property type="entry name" value="PRK11493.1"/>
    <property type="match status" value="1"/>
</dbReference>
<protein>
    <recommendedName>
        <fullName evidence="3">Sulfurtransferase</fullName>
    </recommendedName>
</protein>
<dbReference type="InterPro" id="IPR001307">
    <property type="entry name" value="Thiosulphate_STrfase_CS"/>
</dbReference>
<evidence type="ECO:0000256" key="4">
    <source>
        <dbReference type="SAM" id="MobiDB-lite"/>
    </source>
</evidence>
<dbReference type="SMART" id="SM00450">
    <property type="entry name" value="RHOD"/>
    <property type="match status" value="2"/>
</dbReference>
<organism evidence="6 7">
    <name type="scientific">Sphagnum troendelagicum</name>
    <dbReference type="NCBI Taxonomy" id="128251"/>
    <lineage>
        <taxon>Eukaryota</taxon>
        <taxon>Viridiplantae</taxon>
        <taxon>Streptophyta</taxon>
        <taxon>Embryophyta</taxon>
        <taxon>Bryophyta</taxon>
        <taxon>Sphagnophytina</taxon>
        <taxon>Sphagnopsida</taxon>
        <taxon>Sphagnales</taxon>
        <taxon>Sphagnaceae</taxon>
        <taxon>Sphagnum</taxon>
    </lineage>
</organism>
<keyword evidence="2" id="KW-0677">Repeat</keyword>
<accession>A0ABP0UJS8</accession>
<proteinExistence type="predicted"/>
<reference evidence="6" key="1">
    <citation type="submission" date="2024-02" db="EMBL/GenBank/DDBJ databases">
        <authorList>
            <consortium name="ELIXIR-Norway"/>
            <consortium name="Elixir Norway"/>
        </authorList>
    </citation>
    <scope>NUCLEOTIDE SEQUENCE</scope>
</reference>
<dbReference type="InterPro" id="IPR001763">
    <property type="entry name" value="Rhodanese-like_dom"/>
</dbReference>
<dbReference type="InterPro" id="IPR045078">
    <property type="entry name" value="TST/MPST-like"/>
</dbReference>
<evidence type="ECO:0000256" key="2">
    <source>
        <dbReference type="ARBA" id="ARBA00022737"/>
    </source>
</evidence>
<dbReference type="PANTHER" id="PTHR11364">
    <property type="entry name" value="THIOSULFATE SULFERTANSFERASE"/>
    <property type="match status" value="1"/>
</dbReference>
<feature type="region of interest" description="Disordered" evidence="4">
    <location>
        <begin position="92"/>
        <end position="115"/>
    </location>
</feature>